<dbReference type="PANTHER" id="PTHR10974">
    <property type="entry name" value="FI08016P-RELATED"/>
    <property type="match status" value="1"/>
</dbReference>
<keyword evidence="1" id="KW-0472">Membrane</keyword>
<dbReference type="EnsemblMetazoa" id="G15388.9">
    <property type="protein sequence ID" value="G15388.9:cds"/>
    <property type="gene ID" value="G15388"/>
</dbReference>
<dbReference type="GO" id="GO:0005615">
    <property type="term" value="C:extracellular space"/>
    <property type="evidence" value="ECO:0007669"/>
    <property type="project" value="TreeGrafter"/>
</dbReference>
<dbReference type="CDD" id="cd16021">
    <property type="entry name" value="ALP_like"/>
    <property type="match status" value="1"/>
</dbReference>
<dbReference type="SUPFAM" id="SSF53649">
    <property type="entry name" value="Alkaline phosphatase-like"/>
    <property type="match status" value="1"/>
</dbReference>
<evidence type="ECO:0000256" key="1">
    <source>
        <dbReference type="SAM" id="Phobius"/>
    </source>
</evidence>
<dbReference type="Pfam" id="PF02995">
    <property type="entry name" value="DUF229"/>
    <property type="match status" value="1"/>
</dbReference>
<keyword evidence="3" id="KW-1185">Reference proteome</keyword>
<dbReference type="PANTHER" id="PTHR10974:SF73">
    <property type="entry name" value="FI21235P1"/>
    <property type="match status" value="1"/>
</dbReference>
<keyword evidence="1" id="KW-1133">Transmembrane helix</keyword>
<dbReference type="Gene3D" id="3.40.720.10">
    <property type="entry name" value="Alkaline Phosphatase, subunit A"/>
    <property type="match status" value="1"/>
</dbReference>
<organism evidence="2 3">
    <name type="scientific">Magallana gigas</name>
    <name type="common">Pacific oyster</name>
    <name type="synonym">Crassostrea gigas</name>
    <dbReference type="NCBI Taxonomy" id="29159"/>
    <lineage>
        <taxon>Eukaryota</taxon>
        <taxon>Metazoa</taxon>
        <taxon>Spiralia</taxon>
        <taxon>Lophotrochozoa</taxon>
        <taxon>Mollusca</taxon>
        <taxon>Bivalvia</taxon>
        <taxon>Autobranchia</taxon>
        <taxon>Pteriomorphia</taxon>
        <taxon>Ostreida</taxon>
        <taxon>Ostreoidea</taxon>
        <taxon>Ostreidae</taxon>
        <taxon>Magallana</taxon>
    </lineage>
</organism>
<protein>
    <recommendedName>
        <fullName evidence="4">DUF229 domain containing protein</fullName>
    </recommendedName>
</protein>
<accession>A0A8W8IQF6</accession>
<dbReference type="InterPro" id="IPR017850">
    <property type="entry name" value="Alkaline_phosphatase_core_sf"/>
</dbReference>
<reference evidence="2" key="1">
    <citation type="submission" date="2022-08" db="UniProtKB">
        <authorList>
            <consortium name="EnsemblMetazoa"/>
        </authorList>
    </citation>
    <scope>IDENTIFICATION</scope>
    <source>
        <strain evidence="2">05x7-T-G4-1.051#20</strain>
    </source>
</reference>
<keyword evidence="1" id="KW-0812">Transmembrane</keyword>
<name>A0A8W8IQF6_MAGGI</name>
<evidence type="ECO:0008006" key="4">
    <source>
        <dbReference type="Google" id="ProtNLM"/>
    </source>
</evidence>
<feature type="transmembrane region" description="Helical" evidence="1">
    <location>
        <begin position="40"/>
        <end position="59"/>
    </location>
</feature>
<evidence type="ECO:0000313" key="2">
    <source>
        <dbReference type="EnsemblMetazoa" id="G15388.9:cds"/>
    </source>
</evidence>
<proteinExistence type="predicted"/>
<sequence>MLANLDFRPQHFDERDTTNALSNAMGAAWLRCFSRGWRRLRCLSLVLLLVLSVYMYLWLTVKRRSQNQDYGGTDSMYANEVINSLLRNQTFSRDQVCNHPYLDPFEPSIMKFYRDVGSLRCSEDGNWIKVNNGTFWIDKEARLRHGKISCQYAPIYRKDEDHFRVGDKKSFDNEVISAPADVIQVSCQSGLFGAKYSNVHTTVAYNREVHERVNKASYDQLYMPLNVLMFGFDSVSRNTWLRTLPKTHKYFTEHLKGIVLKGYNIVGDGTPQALLPILTGQTEIELPEARRGKPDAKVVDGHPWIWNDFKKSGYMTQWGEDMCWIGTFNLRMLGFDKQPVDHFWRPYCQASEGLHKYNKPFCLGSERRHKVMMEWVKDGFQMYQNRLKFIFAFHSEYSHEDSSTLSWADDDLLGMLKYLEENNYLNNTMLILMSDHGARFHAVRESMQGKYEERMPYFSFRFPTWFQKKYPSEFKAFKNNANRLTTPFDIHETFRDMMKFENKPSENEKLPRGMSLFKPIPKHRSCTDADISPHWCACLGWNIVSATDPITKKAAASIVDFMNSLTEKFRSKCHSLSLKLIKSAMVMQSNPYIARFLGSADVDGRVPKESKGAVDKSALYQITLQTTPGDGVFETTVKHFASVDKFVISEREISRINKYGSAANCVYNDAPHLRQYCYCK</sequence>
<dbReference type="Proteomes" id="UP000005408">
    <property type="component" value="Unassembled WGS sequence"/>
</dbReference>
<dbReference type="InterPro" id="IPR004245">
    <property type="entry name" value="DUF229"/>
</dbReference>
<dbReference type="AlphaFoldDB" id="A0A8W8IQF6"/>
<dbReference type="FunFam" id="3.40.720.10:FF:000017">
    <property type="entry name" value="Predicted protein"/>
    <property type="match status" value="1"/>
</dbReference>
<evidence type="ECO:0000313" key="3">
    <source>
        <dbReference type="Proteomes" id="UP000005408"/>
    </source>
</evidence>